<feature type="domain" description="eCIS core" evidence="2">
    <location>
        <begin position="61"/>
        <end position="126"/>
    </location>
</feature>
<comment type="caution">
    <text evidence="3">The sequence shown here is derived from an EMBL/GenBank/DDBJ whole genome shotgun (WGS) entry which is preliminary data.</text>
</comment>
<feature type="compositionally biased region" description="Basic and acidic residues" evidence="1">
    <location>
        <begin position="31"/>
        <end position="57"/>
    </location>
</feature>
<evidence type="ECO:0000256" key="1">
    <source>
        <dbReference type="SAM" id="MobiDB-lite"/>
    </source>
</evidence>
<evidence type="ECO:0000313" key="4">
    <source>
        <dbReference type="Proteomes" id="UP001156627"/>
    </source>
</evidence>
<gene>
    <name evidence="3" type="ORF">GCM10007898_13680</name>
</gene>
<sequence length="354" mass="37973">MKQSIPADQHAANVEPASASAGGGASHPMQRKIDESPRQAAQRDRITQLRDVSKPERSNGLPSQLRTGIEALSGMDMGNVVVHRNSSKPAQLNALAYAQGNEIHLGAGQDKHLPHEAWHVVQQRQGRVKATTQMQSVPVNDDRSLEREADVMGASASAWAGSPAQMRASASQPDEPAQSMPGVLMMKKDAALAELTAKEDGWTATKVIKPKNGKKGIFRFPMDGDNIDTFIGKNNVPSTVDVPSEHSDAENPGKLHVSVADHDLSKTYGDKVDGLSDNQIVNGARGSHFSHGDKAHGNPTRTNSLTWHHKGTKGHMELIDMNVHGAFWHYGGIANWEPSKHGTSADDDDAGGTS</sequence>
<dbReference type="Pfam" id="PF13699">
    <property type="entry name" value="eCIS_core"/>
    <property type="match status" value="1"/>
</dbReference>
<organism evidence="3 4">
    <name type="scientific">Dyella flagellata</name>
    <dbReference type="NCBI Taxonomy" id="1867833"/>
    <lineage>
        <taxon>Bacteria</taxon>
        <taxon>Pseudomonadati</taxon>
        <taxon>Pseudomonadota</taxon>
        <taxon>Gammaproteobacteria</taxon>
        <taxon>Lysobacterales</taxon>
        <taxon>Rhodanobacteraceae</taxon>
        <taxon>Dyella</taxon>
    </lineage>
</organism>
<feature type="region of interest" description="Disordered" evidence="1">
    <location>
        <begin position="1"/>
        <end position="63"/>
    </location>
</feature>
<dbReference type="Pfam" id="PF14414">
    <property type="entry name" value="WHH"/>
    <property type="match status" value="1"/>
</dbReference>
<keyword evidence="4" id="KW-1185">Reference proteome</keyword>
<reference evidence="4" key="1">
    <citation type="journal article" date="2019" name="Int. J. Syst. Evol. Microbiol.">
        <title>The Global Catalogue of Microorganisms (GCM) 10K type strain sequencing project: providing services to taxonomists for standard genome sequencing and annotation.</title>
        <authorList>
            <consortium name="The Broad Institute Genomics Platform"/>
            <consortium name="The Broad Institute Genome Sequencing Center for Infectious Disease"/>
            <person name="Wu L."/>
            <person name="Ma J."/>
        </authorList>
    </citation>
    <scope>NUCLEOTIDE SEQUENCE [LARGE SCALE GENOMIC DNA]</scope>
    <source>
        <strain evidence="4">NBRC 111981</strain>
    </source>
</reference>
<accession>A0ABQ5X888</accession>
<protein>
    <recommendedName>
        <fullName evidence="2">eCIS core domain-containing protein</fullName>
    </recommendedName>
</protein>
<dbReference type="Proteomes" id="UP001156627">
    <property type="component" value="Unassembled WGS sequence"/>
</dbReference>
<name>A0ABQ5X888_9GAMM</name>
<proteinExistence type="predicted"/>
<feature type="region of interest" description="Disordered" evidence="1">
    <location>
        <begin position="150"/>
        <end position="178"/>
    </location>
</feature>
<evidence type="ECO:0000313" key="3">
    <source>
        <dbReference type="EMBL" id="GLQ87800.1"/>
    </source>
</evidence>
<dbReference type="InterPro" id="IPR032869">
    <property type="entry name" value="WHH_dom_containing"/>
</dbReference>
<feature type="compositionally biased region" description="Low complexity" evidence="1">
    <location>
        <begin position="153"/>
        <end position="164"/>
    </location>
</feature>
<evidence type="ECO:0000259" key="2">
    <source>
        <dbReference type="Pfam" id="PF13699"/>
    </source>
</evidence>
<dbReference type="EMBL" id="BSOA01000012">
    <property type="protein sequence ID" value="GLQ87800.1"/>
    <property type="molecule type" value="Genomic_DNA"/>
</dbReference>
<dbReference type="InterPro" id="IPR025295">
    <property type="entry name" value="eCIS_core_dom"/>
</dbReference>
<dbReference type="RefSeq" id="WP_284331246.1">
    <property type="nucleotide sequence ID" value="NZ_BSOA01000012.1"/>
</dbReference>